<evidence type="ECO:0008006" key="3">
    <source>
        <dbReference type="Google" id="ProtNLM"/>
    </source>
</evidence>
<sequence>MSNRKYSKTVVRALIVIIALFQFSCKSFYELGVEKAKPISDNRLYNGLIDSSLNYKSIYVKRFSASFSVDGISKSFKGSIKIEKDSIIWIDITASVGIPVARLLITPDSVKMIDRLKKTYFIDDFGFFSDKLNMDLDFYSFQSILTNSIFRVDNEEKEKAFIRSFDGKIIDNKYVFISDKARKIDRKLKKDKLEKLNRFNYQRVDIDPSLMRITDILVKEFDAARDITIKYRDFTVFENRKFPQRLAFEVKDPKHLLSCNIKFNKVTFSEDLRFSFTIPDKYDQIYP</sequence>
<dbReference type="RefSeq" id="WP_101311246.1">
    <property type="nucleotide sequence ID" value="NZ_CAXXEE010000003.1"/>
</dbReference>
<dbReference type="InterPro" id="IPR025634">
    <property type="entry name" value="DUF4292"/>
</dbReference>
<gene>
    <name evidence="1" type="ORF">BZG01_18015</name>
</gene>
<proteinExistence type="predicted"/>
<name>A0A2N3HVN2_9BACT</name>
<evidence type="ECO:0000313" key="1">
    <source>
        <dbReference type="EMBL" id="PKQ62124.1"/>
    </source>
</evidence>
<comment type="caution">
    <text evidence="1">The sequence shown here is derived from an EMBL/GenBank/DDBJ whole genome shotgun (WGS) entry which is preliminary data.</text>
</comment>
<dbReference type="Proteomes" id="UP000233618">
    <property type="component" value="Unassembled WGS sequence"/>
</dbReference>
<reference evidence="1 2" key="1">
    <citation type="journal article" date="2017" name="Front. Microbiol.">
        <title>Labilibaculum manganireducens gen. nov., sp. nov. and Labilibaculum filiforme sp. nov., Novel Bacteroidetes Isolated from Subsurface Sediments of the Baltic Sea.</title>
        <authorList>
            <person name="Vandieken V."/>
            <person name="Marshall I.P."/>
            <person name="Niemann H."/>
            <person name="Engelen B."/>
            <person name="Cypionka H."/>
        </authorList>
    </citation>
    <scope>NUCLEOTIDE SEQUENCE [LARGE SCALE GENOMIC DNA]</scope>
    <source>
        <strain evidence="1 2">59.10-2M</strain>
    </source>
</reference>
<dbReference type="EMBL" id="MVDE01000038">
    <property type="protein sequence ID" value="PKQ62124.1"/>
    <property type="molecule type" value="Genomic_DNA"/>
</dbReference>
<protein>
    <recommendedName>
        <fullName evidence="3">DUF4292 domain-containing protein</fullName>
    </recommendedName>
</protein>
<dbReference type="AlphaFoldDB" id="A0A2N3HVN2"/>
<keyword evidence="2" id="KW-1185">Reference proteome</keyword>
<dbReference type="Pfam" id="PF14125">
    <property type="entry name" value="DUF4292"/>
    <property type="match status" value="1"/>
</dbReference>
<evidence type="ECO:0000313" key="2">
    <source>
        <dbReference type="Proteomes" id="UP000233618"/>
    </source>
</evidence>
<organism evidence="1 2">
    <name type="scientific">Labilibaculum manganireducens</name>
    <dbReference type="NCBI Taxonomy" id="1940525"/>
    <lineage>
        <taxon>Bacteria</taxon>
        <taxon>Pseudomonadati</taxon>
        <taxon>Bacteroidota</taxon>
        <taxon>Bacteroidia</taxon>
        <taxon>Marinilabiliales</taxon>
        <taxon>Marinifilaceae</taxon>
        <taxon>Labilibaculum</taxon>
    </lineage>
</organism>
<accession>A0A2N3HVN2</accession>